<dbReference type="Proteomes" id="UP001056120">
    <property type="component" value="Linkage Group LG11"/>
</dbReference>
<reference evidence="1 2" key="2">
    <citation type="journal article" date="2022" name="Mol. Ecol. Resour.">
        <title>The genomes of chicory, endive, great burdock and yacon provide insights into Asteraceae paleo-polyploidization history and plant inulin production.</title>
        <authorList>
            <person name="Fan W."/>
            <person name="Wang S."/>
            <person name="Wang H."/>
            <person name="Wang A."/>
            <person name="Jiang F."/>
            <person name="Liu H."/>
            <person name="Zhao H."/>
            <person name="Xu D."/>
            <person name="Zhang Y."/>
        </authorList>
    </citation>
    <scope>NUCLEOTIDE SEQUENCE [LARGE SCALE GENOMIC DNA]</scope>
    <source>
        <strain evidence="2">cv. Yunnan</strain>
        <tissue evidence="1">Leaves</tissue>
    </source>
</reference>
<gene>
    <name evidence="1" type="ORF">L1987_34070</name>
</gene>
<proteinExistence type="predicted"/>
<accession>A0ACB9HUA9</accession>
<protein>
    <submittedName>
        <fullName evidence="1">Uncharacterized protein</fullName>
    </submittedName>
</protein>
<evidence type="ECO:0000313" key="1">
    <source>
        <dbReference type="EMBL" id="KAI3798791.1"/>
    </source>
</evidence>
<dbReference type="EMBL" id="CM042028">
    <property type="protein sequence ID" value="KAI3798791.1"/>
    <property type="molecule type" value="Genomic_DNA"/>
</dbReference>
<organism evidence="1 2">
    <name type="scientific">Smallanthus sonchifolius</name>
    <dbReference type="NCBI Taxonomy" id="185202"/>
    <lineage>
        <taxon>Eukaryota</taxon>
        <taxon>Viridiplantae</taxon>
        <taxon>Streptophyta</taxon>
        <taxon>Embryophyta</taxon>
        <taxon>Tracheophyta</taxon>
        <taxon>Spermatophyta</taxon>
        <taxon>Magnoliopsida</taxon>
        <taxon>eudicotyledons</taxon>
        <taxon>Gunneridae</taxon>
        <taxon>Pentapetalae</taxon>
        <taxon>asterids</taxon>
        <taxon>campanulids</taxon>
        <taxon>Asterales</taxon>
        <taxon>Asteraceae</taxon>
        <taxon>Asteroideae</taxon>
        <taxon>Heliantheae alliance</taxon>
        <taxon>Millerieae</taxon>
        <taxon>Smallanthus</taxon>
    </lineage>
</organism>
<name>A0ACB9HUA9_9ASTR</name>
<comment type="caution">
    <text evidence="1">The sequence shown here is derived from an EMBL/GenBank/DDBJ whole genome shotgun (WGS) entry which is preliminary data.</text>
</comment>
<keyword evidence="2" id="KW-1185">Reference proteome</keyword>
<sequence length="186" mass="20632">MNTMGCRVNQDNNNHLEPPENAHFTPSDSWLQKPNAKSNTSQKQNANTEEKIADIIVLGPSSCPKIEGPKTEKPEEMSASQSPTHKSSNKKQIEDIAATDQTIEKPDQTHVSNSPIQELLATPEPCSHNGSHNINEKLPSQLEAQNPKEKVNVVAEVQADESTNKEQSVKREHKRKQVLPLSSLFK</sequence>
<reference evidence="2" key="1">
    <citation type="journal article" date="2022" name="Mol. Ecol. Resour.">
        <title>The genomes of chicory, endive, great burdock and yacon provide insights into Asteraceae palaeo-polyploidization history and plant inulin production.</title>
        <authorList>
            <person name="Fan W."/>
            <person name="Wang S."/>
            <person name="Wang H."/>
            <person name="Wang A."/>
            <person name="Jiang F."/>
            <person name="Liu H."/>
            <person name="Zhao H."/>
            <person name="Xu D."/>
            <person name="Zhang Y."/>
        </authorList>
    </citation>
    <scope>NUCLEOTIDE SEQUENCE [LARGE SCALE GENOMIC DNA]</scope>
    <source>
        <strain evidence="2">cv. Yunnan</strain>
    </source>
</reference>
<evidence type="ECO:0000313" key="2">
    <source>
        <dbReference type="Proteomes" id="UP001056120"/>
    </source>
</evidence>